<proteinExistence type="predicted"/>
<dbReference type="EMBL" id="CAJJDN010000083">
    <property type="protein sequence ID" value="CAD8104922.1"/>
    <property type="molecule type" value="Genomic_DNA"/>
</dbReference>
<dbReference type="AlphaFoldDB" id="A0A8S1PPK8"/>
<gene>
    <name evidence="1" type="ORF">PSON_ATCC_30995.1.T0830087</name>
</gene>
<evidence type="ECO:0000313" key="2">
    <source>
        <dbReference type="Proteomes" id="UP000692954"/>
    </source>
</evidence>
<name>A0A8S1PPK8_9CILI</name>
<dbReference type="Proteomes" id="UP000692954">
    <property type="component" value="Unassembled WGS sequence"/>
</dbReference>
<sequence>MIIVVNGDKLFEKKVVEYLEKIKETTTYRDQPVQDDKLRIAYKMFYGIGRTQNFSTFQGYNTLGFFLLK</sequence>
<accession>A0A8S1PPK8</accession>
<protein>
    <submittedName>
        <fullName evidence="1">Uncharacterized protein</fullName>
    </submittedName>
</protein>
<comment type="caution">
    <text evidence="1">The sequence shown here is derived from an EMBL/GenBank/DDBJ whole genome shotgun (WGS) entry which is preliminary data.</text>
</comment>
<organism evidence="1 2">
    <name type="scientific">Paramecium sonneborni</name>
    <dbReference type="NCBI Taxonomy" id="65129"/>
    <lineage>
        <taxon>Eukaryota</taxon>
        <taxon>Sar</taxon>
        <taxon>Alveolata</taxon>
        <taxon>Ciliophora</taxon>
        <taxon>Intramacronucleata</taxon>
        <taxon>Oligohymenophorea</taxon>
        <taxon>Peniculida</taxon>
        <taxon>Parameciidae</taxon>
        <taxon>Paramecium</taxon>
    </lineage>
</organism>
<keyword evidence="2" id="KW-1185">Reference proteome</keyword>
<reference evidence="1" key="1">
    <citation type="submission" date="2021-01" db="EMBL/GenBank/DDBJ databases">
        <authorList>
            <consortium name="Genoscope - CEA"/>
            <person name="William W."/>
        </authorList>
    </citation>
    <scope>NUCLEOTIDE SEQUENCE</scope>
</reference>
<evidence type="ECO:0000313" key="1">
    <source>
        <dbReference type="EMBL" id="CAD8104922.1"/>
    </source>
</evidence>